<feature type="region of interest" description="Disordered" evidence="10">
    <location>
        <begin position="1"/>
        <end position="30"/>
    </location>
</feature>
<evidence type="ECO:0000256" key="6">
    <source>
        <dbReference type="ARBA" id="ARBA00022837"/>
    </source>
</evidence>
<comment type="caution">
    <text evidence="9">Lacks conserved residue(s) required for the propagation of feature annotation.</text>
</comment>
<evidence type="ECO:0000256" key="2">
    <source>
        <dbReference type="ARBA" id="ARBA00004613"/>
    </source>
</evidence>
<evidence type="ECO:0000256" key="9">
    <source>
        <dbReference type="PROSITE-ProRule" id="PRU01172"/>
    </source>
</evidence>
<keyword evidence="13" id="KW-1185">Reference proteome</keyword>
<dbReference type="FunFam" id="2.60.120.200:FF:000070">
    <property type="entry name" value="Serum amyloid P-component"/>
    <property type="match status" value="1"/>
</dbReference>
<keyword evidence="4" id="KW-0479">Metal-binding</keyword>
<comment type="caution">
    <text evidence="12">The sequence shown here is derived from an EMBL/GenBank/DDBJ whole genome shotgun (WGS) entry which is preliminary data.</text>
</comment>
<dbReference type="PANTHER" id="PTHR45869">
    <property type="entry name" value="C-REACTIVE PROTEIN-RELATED"/>
    <property type="match status" value="1"/>
</dbReference>
<evidence type="ECO:0000256" key="7">
    <source>
        <dbReference type="ARBA" id="ARBA00023157"/>
    </source>
</evidence>
<dbReference type="GO" id="GO:0045087">
    <property type="term" value="P:innate immune response"/>
    <property type="evidence" value="ECO:0007669"/>
    <property type="project" value="TreeGrafter"/>
</dbReference>
<gene>
    <name evidence="12" type="ORF">NXF25_018538</name>
</gene>
<dbReference type="SMART" id="SM00159">
    <property type="entry name" value="PTX"/>
    <property type="match status" value="1"/>
</dbReference>
<dbReference type="InterPro" id="IPR001759">
    <property type="entry name" value="PTX_dom"/>
</dbReference>
<protein>
    <submittedName>
        <fullName evidence="12">Mucosal pentraxin-like</fullName>
    </submittedName>
</protein>
<keyword evidence="7" id="KW-1015">Disulfide bond</keyword>
<evidence type="ECO:0000313" key="13">
    <source>
        <dbReference type="Proteomes" id="UP001474421"/>
    </source>
</evidence>
<organism evidence="12 13">
    <name type="scientific">Crotalus adamanteus</name>
    <name type="common">Eastern diamondback rattlesnake</name>
    <dbReference type="NCBI Taxonomy" id="8729"/>
    <lineage>
        <taxon>Eukaryota</taxon>
        <taxon>Metazoa</taxon>
        <taxon>Chordata</taxon>
        <taxon>Craniata</taxon>
        <taxon>Vertebrata</taxon>
        <taxon>Euteleostomi</taxon>
        <taxon>Lepidosauria</taxon>
        <taxon>Squamata</taxon>
        <taxon>Bifurcata</taxon>
        <taxon>Unidentata</taxon>
        <taxon>Episquamata</taxon>
        <taxon>Toxicofera</taxon>
        <taxon>Serpentes</taxon>
        <taxon>Colubroidea</taxon>
        <taxon>Viperidae</taxon>
        <taxon>Crotalinae</taxon>
        <taxon>Crotalus</taxon>
    </lineage>
</organism>
<dbReference type="PROSITE" id="PS51828">
    <property type="entry name" value="PTX_2"/>
    <property type="match status" value="1"/>
</dbReference>
<comment type="subcellular location">
    <subcellularLocation>
        <location evidence="2">Secreted</location>
    </subcellularLocation>
</comment>
<dbReference type="GO" id="GO:0046872">
    <property type="term" value="F:metal ion binding"/>
    <property type="evidence" value="ECO:0007669"/>
    <property type="project" value="UniProtKB-KW"/>
</dbReference>
<dbReference type="GO" id="GO:0001849">
    <property type="term" value="F:complement component C1q complex binding"/>
    <property type="evidence" value="ECO:0007669"/>
    <property type="project" value="TreeGrafter"/>
</dbReference>
<evidence type="ECO:0000313" key="12">
    <source>
        <dbReference type="EMBL" id="KAK9391208.1"/>
    </source>
</evidence>
<dbReference type="InterPro" id="IPR051005">
    <property type="entry name" value="Pentraxin_domain"/>
</dbReference>
<feature type="domain" description="Pentraxin (PTX)" evidence="11">
    <location>
        <begin position="137"/>
        <end position="335"/>
    </location>
</feature>
<evidence type="ECO:0000256" key="10">
    <source>
        <dbReference type="SAM" id="MobiDB-lite"/>
    </source>
</evidence>
<evidence type="ECO:0000259" key="11">
    <source>
        <dbReference type="PROSITE" id="PS51828"/>
    </source>
</evidence>
<keyword evidence="3" id="KW-0964">Secreted</keyword>
<reference evidence="12 13" key="1">
    <citation type="journal article" date="2024" name="Proc. Natl. Acad. Sci. U.S.A.">
        <title>The genetic regulatory architecture and epigenomic basis for age-related changes in rattlesnake venom.</title>
        <authorList>
            <person name="Hogan M.P."/>
            <person name="Holding M.L."/>
            <person name="Nystrom G.S."/>
            <person name="Colston T.J."/>
            <person name="Bartlett D.A."/>
            <person name="Mason A.J."/>
            <person name="Ellsworth S.A."/>
            <person name="Rautsaw R.M."/>
            <person name="Lawrence K.C."/>
            <person name="Strickland J.L."/>
            <person name="He B."/>
            <person name="Fraser P."/>
            <person name="Margres M.J."/>
            <person name="Gilbert D.M."/>
            <person name="Gibbs H.L."/>
            <person name="Parkinson C.L."/>
            <person name="Rokyta D.R."/>
        </authorList>
    </citation>
    <scope>NUCLEOTIDE SEQUENCE [LARGE SCALE GENOMIC DNA]</scope>
    <source>
        <strain evidence="12">DRR0105</strain>
    </source>
</reference>
<evidence type="ECO:0000256" key="5">
    <source>
        <dbReference type="ARBA" id="ARBA00022729"/>
    </source>
</evidence>
<dbReference type="Proteomes" id="UP001474421">
    <property type="component" value="Unassembled WGS sequence"/>
</dbReference>
<dbReference type="EMBL" id="JAOTOJ010000019">
    <property type="protein sequence ID" value="KAK9391208.1"/>
    <property type="molecule type" value="Genomic_DNA"/>
</dbReference>
<dbReference type="Gene3D" id="2.60.120.200">
    <property type="match status" value="1"/>
</dbReference>
<keyword evidence="6" id="KW-0106">Calcium</keyword>
<comment type="similarity">
    <text evidence="8">Belongs to the pentraxin family.</text>
</comment>
<accession>A0AAW1AN81</accession>
<dbReference type="InterPro" id="IPR013320">
    <property type="entry name" value="ConA-like_dom_sf"/>
</dbReference>
<dbReference type="PRINTS" id="PR00895">
    <property type="entry name" value="PENTAXIN"/>
</dbReference>
<name>A0AAW1AN81_CROAD</name>
<dbReference type="Pfam" id="PF00354">
    <property type="entry name" value="Pentaxin"/>
    <property type="match status" value="1"/>
</dbReference>
<proteinExistence type="inferred from homology"/>
<evidence type="ECO:0000256" key="3">
    <source>
        <dbReference type="ARBA" id="ARBA00022525"/>
    </source>
</evidence>
<dbReference type="SUPFAM" id="SSF49899">
    <property type="entry name" value="Concanavalin A-like lectins/glucanases"/>
    <property type="match status" value="1"/>
</dbReference>
<comment type="cofactor">
    <cofactor evidence="1">
        <name>Ca(2+)</name>
        <dbReference type="ChEBI" id="CHEBI:29108"/>
    </cofactor>
</comment>
<evidence type="ECO:0000256" key="4">
    <source>
        <dbReference type="ARBA" id="ARBA00022723"/>
    </source>
</evidence>
<evidence type="ECO:0000256" key="8">
    <source>
        <dbReference type="ARBA" id="ARBA00038102"/>
    </source>
</evidence>
<dbReference type="PANTHER" id="PTHR45869:SF7">
    <property type="entry name" value="C-REACTIVE PROTEIN"/>
    <property type="match status" value="1"/>
</dbReference>
<dbReference type="AlphaFoldDB" id="A0AAW1AN81"/>
<evidence type="ECO:0000256" key="1">
    <source>
        <dbReference type="ARBA" id="ARBA00001913"/>
    </source>
</evidence>
<keyword evidence="5" id="KW-0732">Signal</keyword>
<sequence>MGGRNTPGRDEARAFPAKRSRNASRSFSTPTSPVIGCYGGLLTPRPKRERAARAAGLVAEDFGPRRCLLCPERHPMKHHNRQADEDIKAEGTFYTIENISQTQPKTAKQQTSETGGYVEEHYGEEASVGILTNTNLEGKGFVFPKPSADSYVLLKPNLDQDLRELTLCLRFFTDLTRSFSLFSAASREHDNEILLFQKPQSFDVCVGVECANFPFPRFLERSPFQWESVCATWDSATGIVQLWLDGKRLPRKGIAKGYEVKADLMVMLGQDQDSYGGKLDVAQSFVGEMAEVYLWDKVLPLQEFDNFQTPVTPNPLVDWTSLNFEIRGYVLTEPL</sequence>
<dbReference type="GO" id="GO:0005615">
    <property type="term" value="C:extracellular space"/>
    <property type="evidence" value="ECO:0007669"/>
    <property type="project" value="TreeGrafter"/>
</dbReference>